<dbReference type="AlphaFoldDB" id="A0A542Y801"/>
<comment type="subcellular location">
    <subcellularLocation>
        <location evidence="1">Cell membrane</location>
        <topology evidence="1">Peripheral membrane protein</topology>
        <orientation evidence="1">Cytoplasmic side</orientation>
    </subcellularLocation>
</comment>
<evidence type="ECO:0000256" key="1">
    <source>
        <dbReference type="HAMAP-Rule" id="MF_00386"/>
    </source>
</evidence>
<dbReference type="EMBL" id="VFON01000001">
    <property type="protein sequence ID" value="TQL44191.1"/>
    <property type="molecule type" value="Genomic_DNA"/>
</dbReference>
<dbReference type="SMART" id="SM01234">
    <property type="entry name" value="Haemolytic"/>
    <property type="match status" value="1"/>
</dbReference>
<protein>
    <recommendedName>
        <fullName evidence="1">Putative membrane protein insertion efficiency factor</fullName>
    </recommendedName>
</protein>
<dbReference type="Pfam" id="PF01809">
    <property type="entry name" value="YidD"/>
    <property type="match status" value="1"/>
</dbReference>
<keyword evidence="1" id="KW-1003">Cell membrane</keyword>
<dbReference type="NCBIfam" id="TIGR00278">
    <property type="entry name" value="membrane protein insertion efficiency factor YidD"/>
    <property type="match status" value="1"/>
</dbReference>
<evidence type="ECO:0000313" key="3">
    <source>
        <dbReference type="Proteomes" id="UP000319094"/>
    </source>
</evidence>
<comment type="similarity">
    <text evidence="1">Belongs to the UPF0161 family.</text>
</comment>
<accession>A0A542Y801</accession>
<reference evidence="2 3" key="1">
    <citation type="submission" date="2019-06" db="EMBL/GenBank/DDBJ databases">
        <title>Sequencing the genomes of 1000 actinobacteria strains.</title>
        <authorList>
            <person name="Klenk H.-P."/>
        </authorList>
    </citation>
    <scope>NUCLEOTIDE SEQUENCE [LARGE SCALE GENOMIC DNA]</scope>
    <source>
        <strain evidence="2 3">DSM 8803</strain>
    </source>
</reference>
<dbReference type="GO" id="GO:0005886">
    <property type="term" value="C:plasma membrane"/>
    <property type="evidence" value="ECO:0007669"/>
    <property type="project" value="UniProtKB-SubCell"/>
</dbReference>
<keyword evidence="1" id="KW-0472">Membrane</keyword>
<comment type="function">
    <text evidence="1">Could be involved in insertion of integral membrane proteins into the membrane.</text>
</comment>
<dbReference type="RefSeq" id="WP_141887405.1">
    <property type="nucleotide sequence ID" value="NZ_BAAAUY010000011.1"/>
</dbReference>
<sequence length="102" mass="11847">MRRILLEIWLLPRNAAVAIMKLYRRVISPLYGDVCRYYPSCSRYSMEAYQQRGFLVGLVLTIWRLLRCNPFSAGGIDDVPPSRATYFDINSSGFVRPRIRKA</sequence>
<dbReference type="PANTHER" id="PTHR33383:SF1">
    <property type="entry name" value="MEMBRANE PROTEIN INSERTION EFFICIENCY FACTOR-RELATED"/>
    <property type="match status" value="1"/>
</dbReference>
<dbReference type="STRING" id="55969.SD72_16230"/>
<gene>
    <name evidence="2" type="ORF">FB468_2238</name>
</gene>
<dbReference type="InterPro" id="IPR002696">
    <property type="entry name" value="Membr_insert_effic_factor_YidD"/>
</dbReference>
<proteinExistence type="inferred from homology"/>
<dbReference type="PANTHER" id="PTHR33383">
    <property type="entry name" value="MEMBRANE PROTEIN INSERTION EFFICIENCY FACTOR-RELATED"/>
    <property type="match status" value="1"/>
</dbReference>
<dbReference type="Proteomes" id="UP000319094">
    <property type="component" value="Unassembled WGS sequence"/>
</dbReference>
<dbReference type="OrthoDB" id="9801753at2"/>
<organism evidence="2 3">
    <name type="scientific">Leucobacter komagatae</name>
    <dbReference type="NCBI Taxonomy" id="55969"/>
    <lineage>
        <taxon>Bacteria</taxon>
        <taxon>Bacillati</taxon>
        <taxon>Actinomycetota</taxon>
        <taxon>Actinomycetes</taxon>
        <taxon>Micrococcales</taxon>
        <taxon>Microbacteriaceae</taxon>
        <taxon>Leucobacter</taxon>
    </lineage>
</organism>
<name>A0A542Y801_9MICO</name>
<evidence type="ECO:0000313" key="2">
    <source>
        <dbReference type="EMBL" id="TQL44191.1"/>
    </source>
</evidence>
<comment type="caution">
    <text evidence="2">The sequence shown here is derived from an EMBL/GenBank/DDBJ whole genome shotgun (WGS) entry which is preliminary data.</text>
</comment>
<keyword evidence="3" id="KW-1185">Reference proteome</keyword>
<dbReference type="HAMAP" id="MF_00386">
    <property type="entry name" value="UPF0161_YidD"/>
    <property type="match status" value="1"/>
</dbReference>